<dbReference type="PROSITE" id="PS51729">
    <property type="entry name" value="GNAT_YJDJ"/>
    <property type="match status" value="1"/>
</dbReference>
<dbReference type="PANTHER" id="PTHR31435">
    <property type="entry name" value="PROTEIN NATD1"/>
    <property type="match status" value="1"/>
</dbReference>
<dbReference type="Proteomes" id="UP000283587">
    <property type="component" value="Unassembled WGS sequence"/>
</dbReference>
<protein>
    <submittedName>
        <fullName evidence="2">N-acetyltransferase</fullName>
    </submittedName>
</protein>
<sequence length="109" mass="11818">MAEITVTKEETGPRSGRYVARVQGIQAEAELTFTRRGEGRISADHTGAPDELRGTGAAGALVRFMVEDARAEGFRIIPLCPYVQAQYARNPDWADVFTTAPGEKPKLPG</sequence>
<dbReference type="InterPro" id="IPR045057">
    <property type="entry name" value="Gcn5-rel_NAT"/>
</dbReference>
<accession>A0A419A3F5</accession>
<dbReference type="SUPFAM" id="SSF55729">
    <property type="entry name" value="Acyl-CoA N-acyltransferases (Nat)"/>
    <property type="match status" value="1"/>
</dbReference>
<dbReference type="RefSeq" id="WP_119899918.1">
    <property type="nucleotide sequence ID" value="NZ_QNRC01000001.1"/>
</dbReference>
<dbReference type="InterPro" id="IPR031165">
    <property type="entry name" value="GNAT_YJDJ"/>
</dbReference>
<gene>
    <name evidence="2" type="ORF">D3P05_17185</name>
</gene>
<name>A0A419A3F5_9RHOB</name>
<dbReference type="GO" id="GO:0016740">
    <property type="term" value="F:transferase activity"/>
    <property type="evidence" value="ECO:0007669"/>
    <property type="project" value="UniProtKB-KW"/>
</dbReference>
<evidence type="ECO:0000259" key="1">
    <source>
        <dbReference type="PROSITE" id="PS51729"/>
    </source>
</evidence>
<proteinExistence type="predicted"/>
<organism evidence="2 3">
    <name type="scientific">Paracoccus siganidrum</name>
    <dbReference type="NCBI Taxonomy" id="1276757"/>
    <lineage>
        <taxon>Bacteria</taxon>
        <taxon>Pseudomonadati</taxon>
        <taxon>Pseudomonadota</taxon>
        <taxon>Alphaproteobacteria</taxon>
        <taxon>Rhodobacterales</taxon>
        <taxon>Paracoccaceae</taxon>
        <taxon>Paracoccus</taxon>
    </lineage>
</organism>
<dbReference type="OrthoDB" id="9800945at2"/>
<dbReference type="EMBL" id="QZEW01000084">
    <property type="protein sequence ID" value="RJL07795.1"/>
    <property type="molecule type" value="Genomic_DNA"/>
</dbReference>
<keyword evidence="2" id="KW-0808">Transferase</keyword>
<dbReference type="PANTHER" id="PTHR31435:SF10">
    <property type="entry name" value="BSR4717 PROTEIN"/>
    <property type="match status" value="1"/>
</dbReference>
<feature type="domain" description="N-acetyltransferase" evidence="1">
    <location>
        <begin position="10"/>
        <end position="98"/>
    </location>
</feature>
<evidence type="ECO:0000313" key="3">
    <source>
        <dbReference type="Proteomes" id="UP000283587"/>
    </source>
</evidence>
<reference evidence="3" key="1">
    <citation type="submission" date="2018-09" db="EMBL/GenBank/DDBJ databases">
        <title>Paracoccus onubensis nov. sp. a moderate halophilic bacterium isolated from Gruta de las Maravillas (Aracena, Spain).</title>
        <authorList>
            <person name="Jurado V."/>
            <person name="Gutierrez-Patricio S."/>
            <person name="Gonzalez-Pimentel J.L."/>
            <person name="Miller A.Z."/>
            <person name="Laiz L."/>
            <person name="Saiz-Jimenez C."/>
        </authorList>
    </citation>
    <scope>NUCLEOTIDE SEQUENCE [LARGE SCALE GENOMIC DNA]</scope>
    <source>
        <strain evidence="3">DSM 26381</strain>
    </source>
</reference>
<dbReference type="InterPro" id="IPR016181">
    <property type="entry name" value="Acyl_CoA_acyltransferase"/>
</dbReference>
<dbReference type="Pfam" id="PF14542">
    <property type="entry name" value="Acetyltransf_CG"/>
    <property type="match status" value="1"/>
</dbReference>
<evidence type="ECO:0000313" key="2">
    <source>
        <dbReference type="EMBL" id="RJL07795.1"/>
    </source>
</evidence>
<comment type="caution">
    <text evidence="2">The sequence shown here is derived from an EMBL/GenBank/DDBJ whole genome shotgun (WGS) entry which is preliminary data.</text>
</comment>
<dbReference type="AlphaFoldDB" id="A0A419A3F5"/>
<keyword evidence="3" id="KW-1185">Reference proteome</keyword>
<dbReference type="Gene3D" id="3.40.630.30">
    <property type="match status" value="1"/>
</dbReference>